<reference evidence="2 3" key="1">
    <citation type="submission" date="2018-05" db="EMBL/GenBank/DDBJ databases">
        <title>Pararhodobacter marina sp. nov., isolated from deep-sea water of the Indian Ocean.</title>
        <authorList>
            <person name="Lai Q.Sr."/>
            <person name="Liu X."/>
            <person name="Shao Z."/>
        </authorList>
    </citation>
    <scope>NUCLEOTIDE SEQUENCE [LARGE SCALE GENOMIC DNA]</scope>
    <source>
        <strain evidence="2 3">CIC4N-9</strain>
    </source>
</reference>
<name>A0A2U2CB16_9RHOB</name>
<dbReference type="PANTHER" id="PTHR33993">
    <property type="entry name" value="GLYOXALASE-RELATED"/>
    <property type="match status" value="1"/>
</dbReference>
<dbReference type="InterPro" id="IPR037523">
    <property type="entry name" value="VOC_core"/>
</dbReference>
<organism evidence="2 3">
    <name type="scientific">Pararhodobacter marinus</name>
    <dbReference type="NCBI Taxonomy" id="2184063"/>
    <lineage>
        <taxon>Bacteria</taxon>
        <taxon>Pseudomonadati</taxon>
        <taxon>Pseudomonadota</taxon>
        <taxon>Alphaproteobacteria</taxon>
        <taxon>Rhodobacterales</taxon>
        <taxon>Paracoccaceae</taxon>
        <taxon>Pararhodobacter</taxon>
    </lineage>
</organism>
<dbReference type="GO" id="GO:0051213">
    <property type="term" value="F:dioxygenase activity"/>
    <property type="evidence" value="ECO:0007669"/>
    <property type="project" value="UniProtKB-KW"/>
</dbReference>
<comment type="caution">
    <text evidence="2">The sequence shown here is derived from an EMBL/GenBank/DDBJ whole genome shotgun (WGS) entry which is preliminary data.</text>
</comment>
<dbReference type="RefSeq" id="WP_109533109.1">
    <property type="nucleotide sequence ID" value="NZ_CAXPUO010000046.1"/>
</dbReference>
<evidence type="ECO:0000313" key="2">
    <source>
        <dbReference type="EMBL" id="PWE29060.1"/>
    </source>
</evidence>
<dbReference type="InterPro" id="IPR052164">
    <property type="entry name" value="Anthracycline_SecMetBiosynth"/>
</dbReference>
<dbReference type="Pfam" id="PF00903">
    <property type="entry name" value="Glyoxalase"/>
    <property type="match status" value="2"/>
</dbReference>
<keyword evidence="3" id="KW-1185">Reference proteome</keyword>
<sequence length="253" mass="26464">MTRSVQGLPCWYELTTSDPAASGAFYGSLLGWETTEVPMGEQSYFLNTRDGKNVSGMMRPPAPDIPPNWCPYFGVESADDTVAGMLADGGQQIVAPTDVPGTGRFAIMADPQGAVFGLLQPLPGDTDEAYAPGQAGHGAWHELMTSDPVAAFGFYRKHLGWAPGEAMDMGAMGTYQLFAAGGGDAGGIMGQPQQGMPSFWGCYFGVPGIDAAQARIVELGGKVVNGPMSVPGDAWIVQAMDPQGAYFALTGPK</sequence>
<dbReference type="CDD" id="cd07247">
    <property type="entry name" value="SgaA_N_like"/>
    <property type="match status" value="2"/>
</dbReference>
<dbReference type="Gene3D" id="3.10.180.10">
    <property type="entry name" value="2,3-Dihydroxybiphenyl 1,2-Dioxygenase, domain 1"/>
    <property type="match status" value="2"/>
</dbReference>
<feature type="domain" description="VOC" evidence="1">
    <location>
        <begin position="134"/>
        <end position="252"/>
    </location>
</feature>
<keyword evidence="2" id="KW-0223">Dioxygenase</keyword>
<dbReference type="Proteomes" id="UP000244940">
    <property type="component" value="Unassembled WGS sequence"/>
</dbReference>
<dbReference type="PROSITE" id="PS51819">
    <property type="entry name" value="VOC"/>
    <property type="match status" value="2"/>
</dbReference>
<protein>
    <submittedName>
        <fullName evidence="2">Glyoxalase/bleomycin resistance/extradiol dioxygenase family protein</fullName>
    </submittedName>
</protein>
<dbReference type="InterPro" id="IPR004360">
    <property type="entry name" value="Glyas_Fos-R_dOase_dom"/>
</dbReference>
<dbReference type="AlphaFoldDB" id="A0A2U2CB16"/>
<evidence type="ECO:0000313" key="3">
    <source>
        <dbReference type="Proteomes" id="UP000244940"/>
    </source>
</evidence>
<accession>A0A2U2CB16</accession>
<dbReference type="SUPFAM" id="SSF54593">
    <property type="entry name" value="Glyoxalase/Bleomycin resistance protein/Dihydroxybiphenyl dioxygenase"/>
    <property type="match status" value="2"/>
</dbReference>
<proteinExistence type="predicted"/>
<feature type="domain" description="VOC" evidence="1">
    <location>
        <begin position="8"/>
        <end position="121"/>
    </location>
</feature>
<dbReference type="OrthoDB" id="9793039at2"/>
<dbReference type="InterPro" id="IPR029068">
    <property type="entry name" value="Glyas_Bleomycin-R_OHBP_Dase"/>
</dbReference>
<keyword evidence="2" id="KW-0560">Oxidoreductase</keyword>
<evidence type="ECO:0000259" key="1">
    <source>
        <dbReference type="PROSITE" id="PS51819"/>
    </source>
</evidence>
<gene>
    <name evidence="2" type="ORF">C4N9_09600</name>
</gene>
<dbReference type="PANTHER" id="PTHR33993:SF14">
    <property type="entry name" value="GB|AAF24581.1"/>
    <property type="match status" value="1"/>
</dbReference>
<dbReference type="EMBL" id="QEYD01000005">
    <property type="protein sequence ID" value="PWE29060.1"/>
    <property type="molecule type" value="Genomic_DNA"/>
</dbReference>
<dbReference type="GeneID" id="94365144"/>